<feature type="compositionally biased region" description="Basic and acidic residues" evidence="1">
    <location>
        <begin position="163"/>
        <end position="194"/>
    </location>
</feature>
<keyword evidence="3" id="KW-1185">Reference proteome</keyword>
<organism evidence="3">
    <name type="scientific">Caenorhabditis remanei</name>
    <name type="common">Caenorhabditis vulgaris</name>
    <dbReference type="NCBI Taxonomy" id="31234"/>
    <lineage>
        <taxon>Eukaryota</taxon>
        <taxon>Metazoa</taxon>
        <taxon>Ecdysozoa</taxon>
        <taxon>Nematoda</taxon>
        <taxon>Chromadorea</taxon>
        <taxon>Rhabditida</taxon>
        <taxon>Rhabditina</taxon>
        <taxon>Rhabditomorpha</taxon>
        <taxon>Rhabditoidea</taxon>
        <taxon>Rhabditidae</taxon>
        <taxon>Peloderinae</taxon>
        <taxon>Caenorhabditis</taxon>
    </lineage>
</organism>
<gene>
    <name evidence="2" type="ORF">CRE_17507</name>
</gene>
<feature type="region of interest" description="Disordered" evidence="1">
    <location>
        <begin position="1"/>
        <end position="67"/>
    </location>
</feature>
<dbReference type="EMBL" id="DS268551">
    <property type="protein sequence ID" value="EFO89137.1"/>
    <property type="molecule type" value="Genomic_DNA"/>
</dbReference>
<dbReference type="FunCoup" id="E3N7S2">
    <property type="interactions" value="425"/>
</dbReference>
<dbReference type="Proteomes" id="UP000008281">
    <property type="component" value="Unassembled WGS sequence"/>
</dbReference>
<reference evidence="2" key="1">
    <citation type="submission" date="2007-07" db="EMBL/GenBank/DDBJ databases">
        <title>PCAP assembly of the Caenorhabditis remanei genome.</title>
        <authorList>
            <consortium name="The Caenorhabditis remanei Sequencing Consortium"/>
            <person name="Wilson R.K."/>
        </authorList>
    </citation>
    <scope>NUCLEOTIDE SEQUENCE [LARGE SCALE GENOMIC DNA]</scope>
    <source>
        <strain evidence="2">PB4641</strain>
    </source>
</reference>
<evidence type="ECO:0008006" key="4">
    <source>
        <dbReference type="Google" id="ProtNLM"/>
    </source>
</evidence>
<accession>E3N7S2</accession>
<sequence length="228" mass="25506">MPSTTSTTTPSPNAASGSPPTIKISGSDEGEKTEPSSSSVPTAQSNQQPQLPNPRTPINARLEWPKKSKSKRHSLWPGCLWCRLRGHAARYCESYTVAERWELVRRRGWCHLCLTGGHHFAECRGRTRRARCRYCHAFHHQALCYDAPPLPMPEHQEEAIAVRSEEPTKDQEQEGGAGKDHPKNGESETEKMAVSDEESDESNGRNPQTFGIYDVNIELEDSDDDDPL</sequence>
<evidence type="ECO:0000313" key="3">
    <source>
        <dbReference type="Proteomes" id="UP000008281"/>
    </source>
</evidence>
<feature type="compositionally biased region" description="Acidic residues" evidence="1">
    <location>
        <begin position="217"/>
        <end position="228"/>
    </location>
</feature>
<name>E3N7S2_CAERE</name>
<evidence type="ECO:0000313" key="2">
    <source>
        <dbReference type="EMBL" id="EFO89137.1"/>
    </source>
</evidence>
<dbReference type="InParanoid" id="E3N7S2"/>
<protein>
    <recommendedName>
        <fullName evidence="4">CCHC-type domain-containing protein</fullName>
    </recommendedName>
</protein>
<feature type="region of interest" description="Disordered" evidence="1">
    <location>
        <begin position="163"/>
        <end position="228"/>
    </location>
</feature>
<feature type="compositionally biased region" description="Low complexity" evidence="1">
    <location>
        <begin position="1"/>
        <end position="21"/>
    </location>
</feature>
<proteinExistence type="predicted"/>
<feature type="compositionally biased region" description="Polar residues" evidence="1">
    <location>
        <begin position="35"/>
        <end position="50"/>
    </location>
</feature>
<evidence type="ECO:0000256" key="1">
    <source>
        <dbReference type="SAM" id="MobiDB-lite"/>
    </source>
</evidence>
<dbReference type="HOGENOM" id="CLU_1215754_0_0_1"/>
<dbReference type="AlphaFoldDB" id="E3N7S2"/>